<dbReference type="Proteomes" id="UP000269019">
    <property type="component" value="Chromosome"/>
</dbReference>
<proteinExistence type="predicted"/>
<keyword evidence="2" id="KW-1185">Reference proteome</keyword>
<evidence type="ECO:0000313" key="2">
    <source>
        <dbReference type="Proteomes" id="UP000269019"/>
    </source>
</evidence>
<dbReference type="KEGG" id="ccho:CCHOA_01110"/>
<name>A0A3G6J876_9CORY</name>
<gene>
    <name evidence="1" type="ORF">CCHOA_01110</name>
</gene>
<sequence length="88" mass="9924">MRVFCINAGGFDIIRATRIHRWSIFPRVNSQLKFKLGKKQQPDNLSLPSRISRAPHHQLGKTNLDHLQLAGHIDLTHDVTSGYPAAKS</sequence>
<accession>A0A3G6J876</accession>
<dbReference type="EMBL" id="CP033896">
    <property type="protein sequence ID" value="AZA12650.1"/>
    <property type="molecule type" value="Genomic_DNA"/>
</dbReference>
<reference evidence="1 2" key="1">
    <citation type="submission" date="2018-11" db="EMBL/GenBank/DDBJ databases">
        <authorList>
            <person name="Kleinhagauer T."/>
            <person name="Glaeser S.P."/>
            <person name="Spergser J."/>
            <person name="Ruckert C."/>
            <person name="Kaempfer P."/>
            <person name="Busse H.-J."/>
        </authorList>
    </citation>
    <scope>NUCLEOTIDE SEQUENCE [LARGE SCALE GENOMIC DNA]</scope>
    <source>
        <strain evidence="1 2">200CH</strain>
    </source>
</reference>
<evidence type="ECO:0000313" key="1">
    <source>
        <dbReference type="EMBL" id="AZA12650.1"/>
    </source>
</evidence>
<dbReference type="AlphaFoldDB" id="A0A3G6J876"/>
<organism evidence="1 2">
    <name type="scientific">Corynebacterium choanae</name>
    <dbReference type="NCBI Taxonomy" id="1862358"/>
    <lineage>
        <taxon>Bacteria</taxon>
        <taxon>Bacillati</taxon>
        <taxon>Actinomycetota</taxon>
        <taxon>Actinomycetes</taxon>
        <taxon>Mycobacteriales</taxon>
        <taxon>Corynebacteriaceae</taxon>
        <taxon>Corynebacterium</taxon>
    </lineage>
</organism>
<protein>
    <submittedName>
        <fullName evidence="1">Uncharacterized protein</fullName>
    </submittedName>
</protein>